<evidence type="ECO:0000256" key="2">
    <source>
        <dbReference type="SAM" id="MobiDB-lite"/>
    </source>
</evidence>
<keyword evidence="1" id="KW-0676">Redox-active center</keyword>
<dbReference type="PANTHER" id="PTHR36417:SF2">
    <property type="entry name" value="SELENOPROTEIN DOMAIN PROTEIN (AFU_ORTHOLOGUE AFUA_1G05220)"/>
    <property type="match status" value="1"/>
</dbReference>
<evidence type="ECO:0000256" key="1">
    <source>
        <dbReference type="ARBA" id="ARBA00023284"/>
    </source>
</evidence>
<dbReference type="EMBL" id="JBFXLS010000055">
    <property type="protein sequence ID" value="KAL2823175.1"/>
    <property type="molecule type" value="Genomic_DNA"/>
</dbReference>
<dbReference type="Gene3D" id="3.40.30.10">
    <property type="entry name" value="Glutaredoxin"/>
    <property type="match status" value="1"/>
</dbReference>
<feature type="region of interest" description="Disordered" evidence="2">
    <location>
        <begin position="1"/>
        <end position="39"/>
    </location>
</feature>
<proteinExistence type="predicted"/>
<dbReference type="InterPro" id="IPR011893">
    <property type="entry name" value="Selenoprotein_Rdx-typ"/>
</dbReference>
<evidence type="ECO:0000313" key="3">
    <source>
        <dbReference type="EMBL" id="KAL2823175.1"/>
    </source>
</evidence>
<reference evidence="3 4" key="1">
    <citation type="submission" date="2024-07" db="EMBL/GenBank/DDBJ databases">
        <title>Section-level genome sequencing and comparative genomics of Aspergillus sections Usti and Cavernicolus.</title>
        <authorList>
            <consortium name="Lawrence Berkeley National Laboratory"/>
            <person name="Nybo J.L."/>
            <person name="Vesth T.C."/>
            <person name="Theobald S."/>
            <person name="Frisvad J.C."/>
            <person name="Larsen T.O."/>
            <person name="Kjaerboelling I."/>
            <person name="Rothschild-Mancinelli K."/>
            <person name="Lyhne E.K."/>
            <person name="Kogle M.E."/>
            <person name="Barry K."/>
            <person name="Clum A."/>
            <person name="Na H."/>
            <person name="Ledsgaard L."/>
            <person name="Lin J."/>
            <person name="Lipzen A."/>
            <person name="Kuo A."/>
            <person name="Riley R."/>
            <person name="Mondo S."/>
            <person name="LaButti K."/>
            <person name="Haridas S."/>
            <person name="Pangalinan J."/>
            <person name="Salamov A.A."/>
            <person name="Simmons B.A."/>
            <person name="Magnuson J.K."/>
            <person name="Chen J."/>
            <person name="Drula E."/>
            <person name="Henrissat B."/>
            <person name="Wiebenga A."/>
            <person name="Lubbers R.J."/>
            <person name="Gomes A.C."/>
            <person name="Makela M.R."/>
            <person name="Stajich J."/>
            <person name="Grigoriev I.V."/>
            <person name="Mortensen U.H."/>
            <person name="De vries R.P."/>
            <person name="Baker S.E."/>
            <person name="Andersen M.R."/>
        </authorList>
    </citation>
    <scope>NUCLEOTIDE SEQUENCE [LARGE SCALE GENOMIC DNA]</scope>
    <source>
        <strain evidence="3 4">CBS 600.67</strain>
    </source>
</reference>
<comment type="caution">
    <text evidence="3">The sequence shown here is derived from an EMBL/GenBank/DDBJ whole genome shotgun (WGS) entry which is preliminary data.</text>
</comment>
<dbReference type="SUPFAM" id="SSF52833">
    <property type="entry name" value="Thioredoxin-like"/>
    <property type="match status" value="1"/>
</dbReference>
<gene>
    <name evidence="3" type="ORF">BDW59DRAFT_163519</name>
</gene>
<name>A0ABR4I5Y3_9EURO</name>
<protein>
    <submittedName>
        <fullName evidence="3">Rdx family-domain-containing protein</fullName>
    </submittedName>
</protein>
<feature type="compositionally biased region" description="Polar residues" evidence="2">
    <location>
        <begin position="11"/>
        <end position="20"/>
    </location>
</feature>
<feature type="compositionally biased region" description="Basic and acidic residues" evidence="2">
    <location>
        <begin position="142"/>
        <end position="160"/>
    </location>
</feature>
<evidence type="ECO:0000313" key="4">
    <source>
        <dbReference type="Proteomes" id="UP001610335"/>
    </source>
</evidence>
<feature type="region of interest" description="Disordered" evidence="2">
    <location>
        <begin position="142"/>
        <end position="186"/>
    </location>
</feature>
<sequence>MTEPTAPIESNPPTSTNISQPPVPAPATETKTKTETETETGLSYQYPRITIQYCTQCKWMLRAAYFSQELLSTFGTDLGEVALIPRTGGVFTVTIFSLLGSSSSPSGEGKGGNGTILWDRKKDGGFPEVKVLKSRVRNVIDPSRDLGHTDRALRKEKKDATAPAPGSAESGTTIDQAGSKTCEDCQ</sequence>
<keyword evidence="4" id="KW-1185">Reference proteome</keyword>
<dbReference type="InterPro" id="IPR036249">
    <property type="entry name" value="Thioredoxin-like_sf"/>
</dbReference>
<dbReference type="NCBIfam" id="TIGR02174">
    <property type="entry name" value="CXXU_selWTH"/>
    <property type="match status" value="1"/>
</dbReference>
<feature type="compositionally biased region" description="Polar residues" evidence="2">
    <location>
        <begin position="169"/>
        <end position="179"/>
    </location>
</feature>
<dbReference type="PANTHER" id="PTHR36417">
    <property type="entry name" value="SELENOPROTEIN DOMAIN PROTEIN (AFU_ORTHOLOGUE AFUA_1G05220)"/>
    <property type="match status" value="1"/>
</dbReference>
<dbReference type="Pfam" id="PF10262">
    <property type="entry name" value="Rdx"/>
    <property type="match status" value="1"/>
</dbReference>
<dbReference type="Proteomes" id="UP001610335">
    <property type="component" value="Unassembled WGS sequence"/>
</dbReference>
<accession>A0ABR4I5Y3</accession>
<organism evidence="3 4">
    <name type="scientific">Aspergillus cavernicola</name>
    <dbReference type="NCBI Taxonomy" id="176166"/>
    <lineage>
        <taxon>Eukaryota</taxon>
        <taxon>Fungi</taxon>
        <taxon>Dikarya</taxon>
        <taxon>Ascomycota</taxon>
        <taxon>Pezizomycotina</taxon>
        <taxon>Eurotiomycetes</taxon>
        <taxon>Eurotiomycetidae</taxon>
        <taxon>Eurotiales</taxon>
        <taxon>Aspergillaceae</taxon>
        <taxon>Aspergillus</taxon>
        <taxon>Aspergillus subgen. Nidulantes</taxon>
    </lineage>
</organism>